<sequence length="71" mass="7855">MSLPPRTATCWQRLATGGLKQLKTSNLGAQMLGQRLEMSKLSAAQKADEIYAFFVKWERGLTNEISQLAGL</sequence>
<comment type="caution">
    <text evidence="1">The sequence shown here is derived from an EMBL/GenBank/DDBJ whole genome shotgun (WGS) entry which is preliminary data.</text>
</comment>
<name>A0ABW9XB59_9SPHN</name>
<evidence type="ECO:0000313" key="1">
    <source>
        <dbReference type="EMBL" id="NBC35770.1"/>
    </source>
</evidence>
<keyword evidence="2" id="KW-1185">Reference proteome</keyword>
<proteinExistence type="predicted"/>
<gene>
    <name evidence="1" type="ORF">GTZ99_04275</name>
</gene>
<evidence type="ECO:0000313" key="2">
    <source>
        <dbReference type="Proteomes" id="UP000753724"/>
    </source>
</evidence>
<accession>A0ABW9XB59</accession>
<reference evidence="2" key="1">
    <citation type="submission" date="2020-01" db="EMBL/GenBank/DDBJ databases">
        <title>Sphingomonas sp. strain CSW-10.</title>
        <authorList>
            <person name="Chen W.-M."/>
        </authorList>
    </citation>
    <scope>NUCLEOTIDE SEQUENCE [LARGE SCALE GENOMIC DNA]</scope>
    <source>
        <strain evidence="2">FSY-8</strain>
    </source>
</reference>
<organism evidence="1 2">
    <name type="scientific">Novosphingobium ovatum</name>
    <dbReference type="NCBI Taxonomy" id="1908523"/>
    <lineage>
        <taxon>Bacteria</taxon>
        <taxon>Pseudomonadati</taxon>
        <taxon>Pseudomonadota</taxon>
        <taxon>Alphaproteobacteria</taxon>
        <taxon>Sphingomonadales</taxon>
        <taxon>Sphingomonadaceae</taxon>
        <taxon>Novosphingobium</taxon>
    </lineage>
</organism>
<dbReference type="Proteomes" id="UP000753724">
    <property type="component" value="Unassembled WGS sequence"/>
</dbReference>
<dbReference type="EMBL" id="JAAAPO010000002">
    <property type="protein sequence ID" value="NBC35770.1"/>
    <property type="molecule type" value="Genomic_DNA"/>
</dbReference>
<protein>
    <submittedName>
        <fullName evidence="1">Uncharacterized protein</fullName>
    </submittedName>
</protein>